<evidence type="ECO:0000259" key="1">
    <source>
        <dbReference type="Pfam" id="PF13460"/>
    </source>
</evidence>
<accession>A0ABY6DLD6</accession>
<dbReference type="SUPFAM" id="SSF51735">
    <property type="entry name" value="NAD(P)-binding Rossmann-fold domains"/>
    <property type="match status" value="1"/>
</dbReference>
<evidence type="ECO:0000313" key="3">
    <source>
        <dbReference type="Proteomes" id="UP001061302"/>
    </source>
</evidence>
<dbReference type="InterPro" id="IPR016040">
    <property type="entry name" value="NAD(P)-bd_dom"/>
</dbReference>
<dbReference type="PANTHER" id="PTHR12126">
    <property type="entry name" value="NADH-UBIQUINONE OXIDOREDUCTASE 39 KDA SUBUNIT-RELATED"/>
    <property type="match status" value="1"/>
</dbReference>
<dbReference type="InterPro" id="IPR051207">
    <property type="entry name" value="ComplexI_NDUFA9_subunit"/>
</dbReference>
<dbReference type="PANTHER" id="PTHR12126:SF11">
    <property type="entry name" value="NADH DEHYDROGENASE [UBIQUINONE] 1 ALPHA SUBCOMPLEX SUBUNIT 9, MITOCHONDRIAL"/>
    <property type="match status" value="1"/>
</dbReference>
<gene>
    <name evidence="2" type="ORF">N8I74_17950</name>
</gene>
<feature type="domain" description="NAD(P)-binding" evidence="1">
    <location>
        <begin position="16"/>
        <end position="155"/>
    </location>
</feature>
<keyword evidence="3" id="KW-1185">Reference proteome</keyword>
<protein>
    <submittedName>
        <fullName evidence="2">Complex I NDUFA9 subunit family protein</fullName>
    </submittedName>
</protein>
<dbReference type="Pfam" id="PF13460">
    <property type="entry name" value="NAD_binding_10"/>
    <property type="match status" value="1"/>
</dbReference>
<dbReference type="Gene3D" id="3.40.50.720">
    <property type="entry name" value="NAD(P)-binding Rossmann-like Domain"/>
    <property type="match status" value="1"/>
</dbReference>
<dbReference type="EMBL" id="CP106753">
    <property type="protein sequence ID" value="UXY15172.1"/>
    <property type="molecule type" value="Genomic_DNA"/>
</dbReference>
<organism evidence="2 3">
    <name type="scientific">Chitiniphilus purpureus</name>
    <dbReference type="NCBI Taxonomy" id="2981137"/>
    <lineage>
        <taxon>Bacteria</taxon>
        <taxon>Pseudomonadati</taxon>
        <taxon>Pseudomonadota</taxon>
        <taxon>Betaproteobacteria</taxon>
        <taxon>Neisseriales</taxon>
        <taxon>Chitinibacteraceae</taxon>
        <taxon>Chitiniphilus</taxon>
    </lineage>
</organism>
<dbReference type="CDD" id="cd05271">
    <property type="entry name" value="NDUFA9_like_SDR_a"/>
    <property type="match status" value="1"/>
</dbReference>
<name>A0ABY6DLD6_9NEIS</name>
<dbReference type="RefSeq" id="WP_263124565.1">
    <property type="nucleotide sequence ID" value="NZ_CP106753.1"/>
</dbReference>
<evidence type="ECO:0000313" key="2">
    <source>
        <dbReference type="EMBL" id="UXY15172.1"/>
    </source>
</evidence>
<sequence length="315" mass="33911">MPTVIAPRICNVLLVGGSGFIGSRLAARLAGAGHTVTLPTRDPARARDALLLPQLQIVGADVHDPAQLARLAEGKDVVINLVGILHGSPGDFTRAHVTLTERIIAACRQAGVPRYLHMSALNAAVDGPSHYLRSKGQAEQHVRASPLAWTLYRPSVVFGPGDRFLNLFARLLVPSPLIPLAGAHARFQPVWVDDVVRAFECGVARPDLVGSSLNLVGPKVYTLAELVRYVGRLTGHPRPILALPDALARLQAAVMGMLPDPLLTRDNLDSMRIDSIDPAGFPAVLGWQPAALEAVAPGYLAAESRPVRRRRHRRR</sequence>
<reference evidence="2" key="1">
    <citation type="submission" date="2022-10" db="EMBL/GenBank/DDBJ databases">
        <title>Chitiniphilus purpureus sp. nov., a novel chitin-degrading bacterium isolated from crawfish pond sediment.</title>
        <authorList>
            <person name="Li K."/>
        </authorList>
    </citation>
    <scope>NUCLEOTIDE SEQUENCE</scope>
    <source>
        <strain evidence="2">CD1</strain>
    </source>
</reference>
<dbReference type="Proteomes" id="UP001061302">
    <property type="component" value="Chromosome"/>
</dbReference>
<proteinExistence type="predicted"/>
<dbReference type="InterPro" id="IPR036291">
    <property type="entry name" value="NAD(P)-bd_dom_sf"/>
</dbReference>